<evidence type="ECO:0000256" key="7">
    <source>
        <dbReference type="SAM" id="MobiDB-lite"/>
    </source>
</evidence>
<evidence type="ECO:0000256" key="3">
    <source>
        <dbReference type="ARBA" id="ARBA00022729"/>
    </source>
</evidence>
<evidence type="ECO:0000313" key="10">
    <source>
        <dbReference type="Proteomes" id="UP001596036"/>
    </source>
</evidence>
<keyword evidence="10" id="KW-1185">Reference proteome</keyword>
<dbReference type="PANTHER" id="PTHR43620:SF7">
    <property type="entry name" value="GLYCEROPHOSPHODIESTER PHOSPHODIESTERASE GDPD5-RELATED"/>
    <property type="match status" value="1"/>
</dbReference>
<gene>
    <name evidence="9" type="ORF">ACFPN1_04795</name>
</gene>
<dbReference type="Proteomes" id="UP001596036">
    <property type="component" value="Unassembled WGS sequence"/>
</dbReference>
<feature type="domain" description="GP-PDE" evidence="8">
    <location>
        <begin position="12"/>
        <end position="380"/>
    </location>
</feature>
<feature type="region of interest" description="Disordered" evidence="7">
    <location>
        <begin position="291"/>
        <end position="312"/>
    </location>
</feature>
<evidence type="ECO:0000259" key="8">
    <source>
        <dbReference type="PROSITE" id="PS51704"/>
    </source>
</evidence>
<dbReference type="Gene3D" id="3.20.20.190">
    <property type="entry name" value="Phosphatidylinositol (PI) phosphodiesterase"/>
    <property type="match status" value="1"/>
</dbReference>
<dbReference type="EMBL" id="JBHSNM010000001">
    <property type="protein sequence ID" value="MFC5569387.1"/>
    <property type="molecule type" value="Genomic_DNA"/>
</dbReference>
<keyword evidence="5" id="KW-0378">Hydrolase</keyword>
<reference evidence="10" key="1">
    <citation type="journal article" date="2019" name="Int. J. Syst. Evol. Microbiol.">
        <title>The Global Catalogue of Microorganisms (GCM) 10K type strain sequencing project: providing services to taxonomists for standard genome sequencing and annotation.</title>
        <authorList>
            <consortium name="The Broad Institute Genomics Platform"/>
            <consortium name="The Broad Institute Genome Sequencing Center for Infectious Disease"/>
            <person name="Wu L."/>
            <person name="Ma J."/>
        </authorList>
    </citation>
    <scope>NUCLEOTIDE SEQUENCE [LARGE SCALE GENOMIC DNA]</scope>
    <source>
        <strain evidence="10">KACC 11407</strain>
    </source>
</reference>
<evidence type="ECO:0000256" key="6">
    <source>
        <dbReference type="ARBA" id="ARBA00047512"/>
    </source>
</evidence>
<dbReference type="RefSeq" id="WP_386753428.1">
    <property type="nucleotide sequence ID" value="NZ_JBHSNM010000001.1"/>
</dbReference>
<dbReference type="EC" id="3.1.4.46" evidence="2"/>
<name>A0ABW0SJY0_9GAMM</name>
<proteinExistence type="inferred from homology"/>
<comment type="caution">
    <text evidence="9">The sequence shown here is derived from an EMBL/GenBank/DDBJ whole genome shotgun (WGS) entry which is preliminary data.</text>
</comment>
<protein>
    <recommendedName>
        <fullName evidence="2">glycerophosphodiester phosphodiesterase</fullName>
        <ecNumber evidence="2">3.1.4.46</ecNumber>
    </recommendedName>
</protein>
<evidence type="ECO:0000256" key="1">
    <source>
        <dbReference type="ARBA" id="ARBA00007277"/>
    </source>
</evidence>
<keyword evidence="3" id="KW-0732">Signal</keyword>
<comment type="similarity">
    <text evidence="1">Belongs to the glycerophosphoryl diester phosphodiesterase family.</text>
</comment>
<evidence type="ECO:0000256" key="4">
    <source>
        <dbReference type="ARBA" id="ARBA00022798"/>
    </source>
</evidence>
<keyword evidence="4" id="KW-0319">Glycerol metabolism</keyword>
<dbReference type="Pfam" id="PF03009">
    <property type="entry name" value="GDPD"/>
    <property type="match status" value="1"/>
</dbReference>
<evidence type="ECO:0000256" key="2">
    <source>
        <dbReference type="ARBA" id="ARBA00012247"/>
    </source>
</evidence>
<accession>A0ABW0SJY0</accession>
<dbReference type="PROSITE" id="PS51704">
    <property type="entry name" value="GP_PDE"/>
    <property type="match status" value="1"/>
</dbReference>
<evidence type="ECO:0000256" key="5">
    <source>
        <dbReference type="ARBA" id="ARBA00022801"/>
    </source>
</evidence>
<sequence length="389" mass="42477">MNCTTRDDDQRPIVIAHRGASGYRPEHTLESYRLAIRQGADFIEPDLVATRDGVLVARHENEISGTTDVARHPEFASRRTTKVIDGRTQTGWFTEDFTLAELKTLRARERIPDVRPASARFDGRYEIPTFAEILRLAKAASRDGRAVGVYPETKLPTYFASEGRRIDGAPIGVSVGHKLVETLIAEGFTDPRRVYIQSFEVANLLELKRSVMPAAGVEFPLVQLFGDLDASGPYDFRSNASYGLDLAARYGGLADIVGGIDAATRYRALATQPALQWMRANYATGIGPRKGSLLPRGSAPQSHEGKPAAREEERGPAFLAHALEAGLLVHPYTLRADEALLTRNPDGIATPSVIDEAMQLFGLGVHGCFIDQPDLGVAARDRFLAIGGR</sequence>
<feature type="compositionally biased region" description="Basic and acidic residues" evidence="7">
    <location>
        <begin position="303"/>
        <end position="312"/>
    </location>
</feature>
<dbReference type="InterPro" id="IPR017946">
    <property type="entry name" value="PLC-like_Pdiesterase_TIM-brl"/>
</dbReference>
<comment type="catalytic activity">
    <reaction evidence="6">
        <text>a sn-glycero-3-phosphodiester + H2O = an alcohol + sn-glycerol 3-phosphate + H(+)</text>
        <dbReference type="Rhea" id="RHEA:12969"/>
        <dbReference type="ChEBI" id="CHEBI:15377"/>
        <dbReference type="ChEBI" id="CHEBI:15378"/>
        <dbReference type="ChEBI" id="CHEBI:30879"/>
        <dbReference type="ChEBI" id="CHEBI:57597"/>
        <dbReference type="ChEBI" id="CHEBI:83408"/>
        <dbReference type="EC" id="3.1.4.46"/>
    </reaction>
</comment>
<organism evidence="9 10">
    <name type="scientific">Lysobacter yangpyeongensis</name>
    <dbReference type="NCBI Taxonomy" id="346182"/>
    <lineage>
        <taxon>Bacteria</taxon>
        <taxon>Pseudomonadati</taxon>
        <taxon>Pseudomonadota</taxon>
        <taxon>Gammaproteobacteria</taxon>
        <taxon>Lysobacterales</taxon>
        <taxon>Lysobacteraceae</taxon>
        <taxon>Lysobacter</taxon>
    </lineage>
</organism>
<dbReference type="InterPro" id="IPR030395">
    <property type="entry name" value="GP_PDE_dom"/>
</dbReference>
<dbReference type="SUPFAM" id="SSF51695">
    <property type="entry name" value="PLC-like phosphodiesterases"/>
    <property type="match status" value="1"/>
</dbReference>
<dbReference type="PANTHER" id="PTHR43620">
    <property type="entry name" value="GLYCEROPHOSPHORYL DIESTER PHOSPHODIESTERASE"/>
    <property type="match status" value="1"/>
</dbReference>
<evidence type="ECO:0000313" key="9">
    <source>
        <dbReference type="EMBL" id="MFC5569387.1"/>
    </source>
</evidence>